<protein>
    <submittedName>
        <fullName evidence="2">Uncharacterized protein</fullName>
    </submittedName>
</protein>
<reference evidence="2" key="1">
    <citation type="journal article" date="2015" name="Nature">
        <title>Complex archaea that bridge the gap between prokaryotes and eukaryotes.</title>
        <authorList>
            <person name="Spang A."/>
            <person name="Saw J.H."/>
            <person name="Jorgensen S.L."/>
            <person name="Zaremba-Niedzwiedzka K."/>
            <person name="Martijn J."/>
            <person name="Lind A.E."/>
            <person name="van Eijk R."/>
            <person name="Schleper C."/>
            <person name="Guy L."/>
            <person name="Ettema T.J."/>
        </authorList>
    </citation>
    <scope>NUCLEOTIDE SEQUENCE</scope>
</reference>
<sequence>MSMSATSEKSRRKTSKATAKCICSPALAAGQEPSSSPDGLPTDLLGQPVVPVRRSPSPARKRHARRAQARVLCGALDELVTQYARTAATLGLPTPATYGRKFGGSQPSEGLNSFLANRLKASMPSTGSPEYELRWKSSDTLLGLTICRLRARERRKSDSGFGGWRSPLAQHANGTPEAFLERKRKAVAKGSSMGICLSDLNMAAQAWCGRMAGWPAPMAGTPAQKGYNEAGNTDSSRKTMELLAGWVSPTAQDHSRGNKPPRPWDTGVPLSQQAALAGWTTPQAHDAQGKSNPDRLTRHGTKHGCRNLNDEAG</sequence>
<evidence type="ECO:0000256" key="1">
    <source>
        <dbReference type="SAM" id="MobiDB-lite"/>
    </source>
</evidence>
<accession>A0A0F9QIT0</accession>
<proteinExistence type="predicted"/>
<comment type="caution">
    <text evidence="2">The sequence shown here is derived from an EMBL/GenBank/DDBJ whole genome shotgun (WGS) entry which is preliminary data.</text>
</comment>
<organism evidence="2">
    <name type="scientific">marine sediment metagenome</name>
    <dbReference type="NCBI Taxonomy" id="412755"/>
    <lineage>
        <taxon>unclassified sequences</taxon>
        <taxon>metagenomes</taxon>
        <taxon>ecological metagenomes</taxon>
    </lineage>
</organism>
<gene>
    <name evidence="2" type="ORF">LCGC14_1089400</name>
</gene>
<name>A0A0F9QIT0_9ZZZZ</name>
<dbReference type="EMBL" id="LAZR01004827">
    <property type="protein sequence ID" value="KKN05223.1"/>
    <property type="molecule type" value="Genomic_DNA"/>
</dbReference>
<feature type="compositionally biased region" description="Low complexity" evidence="1">
    <location>
        <begin position="48"/>
        <end position="58"/>
    </location>
</feature>
<dbReference type="AlphaFoldDB" id="A0A0F9QIT0"/>
<feature type="region of interest" description="Disordered" evidence="1">
    <location>
        <begin position="249"/>
        <end position="313"/>
    </location>
</feature>
<feature type="non-terminal residue" evidence="2">
    <location>
        <position position="313"/>
    </location>
</feature>
<evidence type="ECO:0000313" key="2">
    <source>
        <dbReference type="EMBL" id="KKN05223.1"/>
    </source>
</evidence>
<feature type="region of interest" description="Disordered" evidence="1">
    <location>
        <begin position="26"/>
        <end position="65"/>
    </location>
</feature>